<gene>
    <name evidence="3" type="ORF">RhiirA1_394519</name>
</gene>
<dbReference type="Proteomes" id="UP000232688">
    <property type="component" value="Unassembled WGS sequence"/>
</dbReference>
<dbReference type="AlphaFoldDB" id="A0A2N0RSZ3"/>
<dbReference type="InterPro" id="IPR052396">
    <property type="entry name" value="Meiotic_Drive_Suppr_Kinase"/>
</dbReference>
<dbReference type="InterPro" id="IPR000719">
    <property type="entry name" value="Prot_kinase_dom"/>
</dbReference>
<keyword evidence="1" id="KW-0547">Nucleotide-binding</keyword>
<dbReference type="VEuPathDB" id="FungiDB:RhiirA1_394519"/>
<dbReference type="Pfam" id="PF00069">
    <property type="entry name" value="Pkinase"/>
    <property type="match status" value="1"/>
</dbReference>
<dbReference type="PROSITE" id="PS00109">
    <property type="entry name" value="PROTEIN_KINASE_TYR"/>
    <property type="match status" value="1"/>
</dbReference>
<dbReference type="SMART" id="SM00220">
    <property type="entry name" value="S_TKc"/>
    <property type="match status" value="1"/>
</dbReference>
<sequence length="545" mass="64504">MSSDPSFEEVKEYNIEQLITYLRTKILNFEENDFAIFRNQRINGQTIVNMTQKGFSEPPFNFVYGIAKNLSNLIDELKSQRSLSLNEILSYILPPIKYPPYASTSISSTKVSGDWPIKIMRWKEFKSEANEYNFVGQEKFERPYLIENLKAIVKSNVETAMEVNIFHILNTVLKKYKFEKQNDLDFLKDTYISPFKPDYTCYLKTINNLLKQILAIEIRRYIVIEGFENFDDEDLKRQSFSRPLHDVIEQLYNYMSVLELQYGILSSYDYHWFFYRPKNNNTELYISHPLKHDSSTDPPVLKAYAYLALLAERDPKSPHHNIINHNKRQNSRIQNLLLQNSENIQISRSIGSSYYSSNAISMFFGHWKTWQQDYNKITEQDFDFSEFKFKSFLGCGQTGGTYACEFYGQIIALKVLNLYKNSQFFNQMQKEIEIYKLLFKIQEIYIPKLVCYGYYEIGYVMGITIVGTKLSFHKIEQWQKNKALRALEIIHSHNILHNDIREENILINEKNNIYIIDFGKSIKTDKKNLFCKEKSELSRLLNYYM</sequence>
<dbReference type="Gene3D" id="1.10.150.50">
    <property type="entry name" value="Transcription Factor, Ets-1"/>
    <property type="match status" value="1"/>
</dbReference>
<dbReference type="VEuPathDB" id="FungiDB:FUN_022881"/>
<feature type="binding site" evidence="1">
    <location>
        <position position="414"/>
    </location>
    <ligand>
        <name>ATP</name>
        <dbReference type="ChEBI" id="CHEBI:30616"/>
    </ligand>
</feature>
<dbReference type="Gene3D" id="1.10.510.10">
    <property type="entry name" value="Transferase(Phosphotransferase) domain 1"/>
    <property type="match status" value="1"/>
</dbReference>
<dbReference type="GO" id="GO:0004672">
    <property type="term" value="F:protein kinase activity"/>
    <property type="evidence" value="ECO:0007669"/>
    <property type="project" value="InterPro"/>
</dbReference>
<proteinExistence type="predicted"/>
<dbReference type="VEuPathDB" id="FungiDB:RhiirFUN_006565"/>
<dbReference type="PROSITE" id="PS00107">
    <property type="entry name" value="PROTEIN_KINASE_ATP"/>
    <property type="match status" value="1"/>
</dbReference>
<dbReference type="PANTHER" id="PTHR37171">
    <property type="entry name" value="SERINE/THREONINE-PROTEIN KINASE YRZF-RELATED"/>
    <property type="match status" value="1"/>
</dbReference>
<reference evidence="3 4" key="2">
    <citation type="submission" date="2017-10" db="EMBL/GenBank/DDBJ databases">
        <title>Genome analyses suggest a sexual origin of heterokaryosis in a supposedly ancient asexual fungus.</title>
        <authorList>
            <person name="Corradi N."/>
            <person name="Sedzielewska K."/>
            <person name="Noel J."/>
            <person name="Charron P."/>
            <person name="Farinelli L."/>
            <person name="Marton T."/>
            <person name="Kruger M."/>
            <person name="Pelin A."/>
            <person name="Brachmann A."/>
            <person name="Corradi N."/>
        </authorList>
    </citation>
    <scope>NUCLEOTIDE SEQUENCE [LARGE SCALE GENOMIC DNA]</scope>
    <source>
        <strain evidence="3 4">A1</strain>
    </source>
</reference>
<evidence type="ECO:0000313" key="4">
    <source>
        <dbReference type="Proteomes" id="UP000232688"/>
    </source>
</evidence>
<keyword evidence="1" id="KW-0067">ATP-binding</keyword>
<dbReference type="SUPFAM" id="SSF56112">
    <property type="entry name" value="Protein kinase-like (PK-like)"/>
    <property type="match status" value="1"/>
</dbReference>
<dbReference type="EMBL" id="LLXH01000466">
    <property type="protein sequence ID" value="PKC66408.1"/>
    <property type="molecule type" value="Genomic_DNA"/>
</dbReference>
<protein>
    <recommendedName>
        <fullName evidence="2">Protein kinase domain-containing protein</fullName>
    </recommendedName>
</protein>
<dbReference type="InterPro" id="IPR011009">
    <property type="entry name" value="Kinase-like_dom_sf"/>
</dbReference>
<accession>A0A2N0RSZ3</accession>
<dbReference type="InterPro" id="IPR017441">
    <property type="entry name" value="Protein_kinase_ATP_BS"/>
</dbReference>
<dbReference type="PANTHER" id="PTHR37171:SF1">
    <property type="entry name" value="SERINE_THREONINE-PROTEIN KINASE YRZF-RELATED"/>
    <property type="match status" value="1"/>
</dbReference>
<comment type="caution">
    <text evidence="3">The sequence shown here is derived from an EMBL/GenBank/DDBJ whole genome shotgun (WGS) entry which is preliminary data.</text>
</comment>
<dbReference type="PROSITE" id="PS50011">
    <property type="entry name" value="PROTEIN_KINASE_DOM"/>
    <property type="match status" value="1"/>
</dbReference>
<feature type="domain" description="Protein kinase" evidence="2">
    <location>
        <begin position="387"/>
        <end position="545"/>
    </location>
</feature>
<dbReference type="InterPro" id="IPR008266">
    <property type="entry name" value="Tyr_kinase_AS"/>
</dbReference>
<dbReference type="GO" id="GO:0005524">
    <property type="term" value="F:ATP binding"/>
    <property type="evidence" value="ECO:0007669"/>
    <property type="project" value="UniProtKB-UniRule"/>
</dbReference>
<name>A0A2N0RSZ3_9GLOM</name>
<evidence type="ECO:0000259" key="2">
    <source>
        <dbReference type="PROSITE" id="PS50011"/>
    </source>
</evidence>
<evidence type="ECO:0000256" key="1">
    <source>
        <dbReference type="PROSITE-ProRule" id="PRU10141"/>
    </source>
</evidence>
<reference evidence="3 4" key="1">
    <citation type="submission" date="2017-10" db="EMBL/GenBank/DDBJ databases">
        <title>Extensive intraspecific genome diversity in a model arbuscular mycorrhizal fungus.</title>
        <authorList>
            <person name="Chen E.C.H."/>
            <person name="Morin E."/>
            <person name="Baudet D."/>
            <person name="Noel J."/>
            <person name="Ndikumana S."/>
            <person name="Charron P."/>
            <person name="St-Onge C."/>
            <person name="Giorgi J."/>
            <person name="Grigoriev I.V."/>
            <person name="Roux C."/>
            <person name="Martin F.M."/>
            <person name="Corradi N."/>
        </authorList>
    </citation>
    <scope>NUCLEOTIDE SEQUENCE [LARGE SCALE GENOMIC DNA]</scope>
    <source>
        <strain evidence="3 4">A1</strain>
    </source>
</reference>
<organism evidence="3 4">
    <name type="scientific">Rhizophagus irregularis</name>
    <dbReference type="NCBI Taxonomy" id="588596"/>
    <lineage>
        <taxon>Eukaryota</taxon>
        <taxon>Fungi</taxon>
        <taxon>Fungi incertae sedis</taxon>
        <taxon>Mucoromycota</taxon>
        <taxon>Glomeromycotina</taxon>
        <taxon>Glomeromycetes</taxon>
        <taxon>Glomerales</taxon>
        <taxon>Glomeraceae</taxon>
        <taxon>Rhizophagus</taxon>
    </lineage>
</organism>
<dbReference type="InterPro" id="IPR013761">
    <property type="entry name" value="SAM/pointed_sf"/>
</dbReference>
<evidence type="ECO:0000313" key="3">
    <source>
        <dbReference type="EMBL" id="PKC66408.1"/>
    </source>
</evidence>